<evidence type="ECO:0000256" key="1">
    <source>
        <dbReference type="SAM" id="MobiDB-lite"/>
    </source>
</evidence>
<dbReference type="Proteomes" id="UP000299102">
    <property type="component" value="Unassembled WGS sequence"/>
</dbReference>
<reference evidence="2 3" key="1">
    <citation type="journal article" date="2019" name="Commun. Biol.">
        <title>The bagworm genome reveals a unique fibroin gene that provides high tensile strength.</title>
        <authorList>
            <person name="Kono N."/>
            <person name="Nakamura H."/>
            <person name="Ohtoshi R."/>
            <person name="Tomita M."/>
            <person name="Numata K."/>
            <person name="Arakawa K."/>
        </authorList>
    </citation>
    <scope>NUCLEOTIDE SEQUENCE [LARGE SCALE GENOMIC DNA]</scope>
</reference>
<protein>
    <submittedName>
        <fullName evidence="2">Uncharacterized protein</fullName>
    </submittedName>
</protein>
<dbReference type="EMBL" id="BGZK01002532">
    <property type="protein sequence ID" value="GBP94675.1"/>
    <property type="molecule type" value="Genomic_DNA"/>
</dbReference>
<comment type="caution">
    <text evidence="2">The sequence shown here is derived from an EMBL/GenBank/DDBJ whole genome shotgun (WGS) entry which is preliminary data.</text>
</comment>
<evidence type="ECO:0000313" key="2">
    <source>
        <dbReference type="EMBL" id="GBP94675.1"/>
    </source>
</evidence>
<feature type="region of interest" description="Disordered" evidence="1">
    <location>
        <begin position="41"/>
        <end position="97"/>
    </location>
</feature>
<gene>
    <name evidence="2" type="ORF">EVAR_69789_1</name>
</gene>
<evidence type="ECO:0000313" key="3">
    <source>
        <dbReference type="Proteomes" id="UP000299102"/>
    </source>
</evidence>
<feature type="compositionally biased region" description="Low complexity" evidence="1">
    <location>
        <begin position="43"/>
        <end position="54"/>
    </location>
</feature>
<sequence>MSLNVPAAAFGRTETSTHLRILLTRQRGSPDTNFVARIHKRVSAPASPPATISPRNPRPATSSLENGSGGSAAGAAARGERPRLLINAARTQPGQLK</sequence>
<proteinExistence type="predicted"/>
<keyword evidence="3" id="KW-1185">Reference proteome</keyword>
<accession>A0A4C2A6Q2</accession>
<organism evidence="2 3">
    <name type="scientific">Eumeta variegata</name>
    <name type="common">Bagworm moth</name>
    <name type="synonym">Eumeta japonica</name>
    <dbReference type="NCBI Taxonomy" id="151549"/>
    <lineage>
        <taxon>Eukaryota</taxon>
        <taxon>Metazoa</taxon>
        <taxon>Ecdysozoa</taxon>
        <taxon>Arthropoda</taxon>
        <taxon>Hexapoda</taxon>
        <taxon>Insecta</taxon>
        <taxon>Pterygota</taxon>
        <taxon>Neoptera</taxon>
        <taxon>Endopterygota</taxon>
        <taxon>Lepidoptera</taxon>
        <taxon>Glossata</taxon>
        <taxon>Ditrysia</taxon>
        <taxon>Tineoidea</taxon>
        <taxon>Psychidae</taxon>
        <taxon>Oiketicinae</taxon>
        <taxon>Eumeta</taxon>
    </lineage>
</organism>
<name>A0A4C2A6Q2_EUMVA</name>
<dbReference type="AlphaFoldDB" id="A0A4C2A6Q2"/>